<evidence type="ECO:0000256" key="2">
    <source>
        <dbReference type="PIRSR" id="PIRSR613078-1"/>
    </source>
</evidence>
<dbReference type="GO" id="GO:0045820">
    <property type="term" value="P:negative regulation of glycolytic process"/>
    <property type="evidence" value="ECO:0007669"/>
    <property type="project" value="TreeGrafter"/>
</dbReference>
<keyword evidence="1" id="KW-0378">Hydrolase</keyword>
<evidence type="ECO:0000256" key="3">
    <source>
        <dbReference type="PIRSR" id="PIRSR613078-2"/>
    </source>
</evidence>
<feature type="binding site" evidence="3">
    <location>
        <begin position="8"/>
        <end position="15"/>
    </location>
    <ligand>
        <name>substrate</name>
    </ligand>
</feature>
<dbReference type="SMART" id="SM00855">
    <property type="entry name" value="PGAM"/>
    <property type="match status" value="1"/>
</dbReference>
<organism evidence="4 5">
    <name type="scientific">Bacillus pseudomycoides</name>
    <dbReference type="NCBI Taxonomy" id="64104"/>
    <lineage>
        <taxon>Bacteria</taxon>
        <taxon>Bacillati</taxon>
        <taxon>Bacillota</taxon>
        <taxon>Bacilli</taxon>
        <taxon>Bacillales</taxon>
        <taxon>Bacillaceae</taxon>
        <taxon>Bacillus</taxon>
        <taxon>Bacillus cereus group</taxon>
    </lineage>
</organism>
<dbReference type="InterPro" id="IPR013078">
    <property type="entry name" value="His_Pase_superF_clade-1"/>
</dbReference>
<dbReference type="CDD" id="cd07067">
    <property type="entry name" value="HP_PGM_like"/>
    <property type="match status" value="1"/>
</dbReference>
<comment type="caution">
    <text evidence="4">The sequence shown here is derived from an EMBL/GenBank/DDBJ whole genome shotgun (WGS) entry which is preliminary data.</text>
</comment>
<dbReference type="GO" id="GO:0043456">
    <property type="term" value="P:regulation of pentose-phosphate shunt"/>
    <property type="evidence" value="ECO:0007669"/>
    <property type="project" value="TreeGrafter"/>
</dbReference>
<dbReference type="EMBL" id="MWPX01000028">
    <property type="protein sequence ID" value="OUM47105.1"/>
    <property type="molecule type" value="Genomic_DNA"/>
</dbReference>
<evidence type="ECO:0000313" key="5">
    <source>
        <dbReference type="Proteomes" id="UP000195321"/>
    </source>
</evidence>
<evidence type="ECO:0000256" key="1">
    <source>
        <dbReference type="ARBA" id="ARBA00022801"/>
    </source>
</evidence>
<dbReference type="Proteomes" id="UP000195321">
    <property type="component" value="Unassembled WGS sequence"/>
</dbReference>
<dbReference type="Pfam" id="PF00300">
    <property type="entry name" value="His_Phos_1"/>
    <property type="match status" value="1"/>
</dbReference>
<dbReference type="AlphaFoldDB" id="A0A1Y3M9J6"/>
<dbReference type="GO" id="GO:0005829">
    <property type="term" value="C:cytosol"/>
    <property type="evidence" value="ECO:0007669"/>
    <property type="project" value="TreeGrafter"/>
</dbReference>
<dbReference type="GO" id="GO:0004331">
    <property type="term" value="F:fructose-2,6-bisphosphate 2-phosphatase activity"/>
    <property type="evidence" value="ECO:0007669"/>
    <property type="project" value="TreeGrafter"/>
</dbReference>
<dbReference type="SUPFAM" id="SSF53254">
    <property type="entry name" value="Phosphoglycerate mutase-like"/>
    <property type="match status" value="1"/>
</dbReference>
<dbReference type="PANTHER" id="PTHR46517:SF1">
    <property type="entry name" value="FRUCTOSE-2,6-BISPHOSPHATASE TIGAR"/>
    <property type="match status" value="1"/>
</dbReference>
<feature type="binding site" evidence="3">
    <location>
        <position position="58"/>
    </location>
    <ligand>
        <name>substrate</name>
    </ligand>
</feature>
<feature type="active site" description="Proton donor/acceptor" evidence="2">
    <location>
        <position position="83"/>
    </location>
</feature>
<reference evidence="4 5" key="1">
    <citation type="submission" date="2017-02" db="EMBL/GenBank/DDBJ databases">
        <title>Bacillus pseudomycoides isolate FSL K6-0042.</title>
        <authorList>
            <person name="Kovac J."/>
        </authorList>
    </citation>
    <scope>NUCLEOTIDE SEQUENCE [LARGE SCALE GENOMIC DNA]</scope>
    <source>
        <strain evidence="4 5">FSL K6-0042</strain>
    </source>
</reference>
<protein>
    <submittedName>
        <fullName evidence="4">Histidine phosphatase family protein</fullName>
    </submittedName>
</protein>
<proteinExistence type="predicted"/>
<dbReference type="InterPro" id="IPR051695">
    <property type="entry name" value="Phosphoglycerate_Mutase"/>
</dbReference>
<feature type="active site" description="Tele-phosphohistidine intermediate" evidence="2">
    <location>
        <position position="9"/>
    </location>
</feature>
<dbReference type="RefSeq" id="WP_016114841.1">
    <property type="nucleotide sequence ID" value="NZ_JBALMA010000722.1"/>
</dbReference>
<name>A0A1Y3M9J6_9BACI</name>
<gene>
    <name evidence="4" type="ORF">BW425_20090</name>
</gene>
<dbReference type="Gene3D" id="3.40.50.1240">
    <property type="entry name" value="Phosphoglycerate mutase-like"/>
    <property type="match status" value="1"/>
</dbReference>
<evidence type="ECO:0000313" key="4">
    <source>
        <dbReference type="EMBL" id="OUM47105.1"/>
    </source>
</evidence>
<sequence>MTTLGIIRHGSTHWNKEGRAQGNSNIPLDQAGLSEAYKLAERLATENWDLIYSSDLLRAKQTAEAIEKNIENIEIYLDPRLREVSGGQIEGTTEDERISKWGDNWRALDLGIESSDSVKARAIPFIEEITYKYPNKNILIVSHGSFIKHLLKELVPHLSMIESPKNTSITKIIKIEHGWDSELYNCTVHLD</sequence>
<accession>A0A1Y3M9J6</accession>
<dbReference type="PANTHER" id="PTHR46517">
    <property type="entry name" value="FRUCTOSE-2,6-BISPHOSPHATASE TIGAR"/>
    <property type="match status" value="1"/>
</dbReference>
<dbReference type="InterPro" id="IPR029033">
    <property type="entry name" value="His_PPase_superfam"/>
</dbReference>